<proteinExistence type="predicted"/>
<organism evidence="3 4">
    <name type="scientific">Paenibacillus sophorae</name>
    <dbReference type="NCBI Taxonomy" id="1333845"/>
    <lineage>
        <taxon>Bacteria</taxon>
        <taxon>Bacillati</taxon>
        <taxon>Bacillota</taxon>
        <taxon>Bacilli</taxon>
        <taxon>Bacillales</taxon>
        <taxon>Paenibacillaceae</taxon>
        <taxon>Paenibacillus</taxon>
    </lineage>
</organism>
<keyword evidence="2" id="KW-0812">Transmembrane</keyword>
<gene>
    <name evidence="3" type="ORF">KP014_09595</name>
</gene>
<accession>A0ABX8HKW1</accession>
<evidence type="ECO:0000256" key="1">
    <source>
        <dbReference type="SAM" id="MobiDB-lite"/>
    </source>
</evidence>
<feature type="compositionally biased region" description="Basic and acidic residues" evidence="1">
    <location>
        <begin position="267"/>
        <end position="276"/>
    </location>
</feature>
<feature type="transmembrane region" description="Helical" evidence="2">
    <location>
        <begin position="81"/>
        <end position="101"/>
    </location>
</feature>
<keyword evidence="4" id="KW-1185">Reference proteome</keyword>
<evidence type="ECO:0000313" key="3">
    <source>
        <dbReference type="EMBL" id="QWU17375.1"/>
    </source>
</evidence>
<keyword evidence="2" id="KW-1133">Transmembrane helix</keyword>
<evidence type="ECO:0000256" key="2">
    <source>
        <dbReference type="SAM" id="Phobius"/>
    </source>
</evidence>
<sequence length="288" mass="33763">MSGFFSIGGIVLEKEEATAAAVKRPAQAADPMQGLYLGPVGRISTVLWQGEVPEGKKSLNVESYLLTMSGGDSRIMQREELIRLFVIPLTTALFTTIILVVKDWIQKKGATKRNIAEKMLIDLYNYLFTISVKYEKLLIISTRDELYNVDENGKEYFIEVPYIEDSSLWTKAIDETAEMIYKNIHLIRYEDLIKWLEVVAGDQEEYVTEDIAIQKYRSYLNFLKQIKKSYGELYNDFHMSSRLRRKLRIKEIRKKKKNARKNPFYSRQEKKKERDRLNKIIRSIKKHK</sequence>
<protein>
    <submittedName>
        <fullName evidence="3">Uncharacterized protein</fullName>
    </submittedName>
</protein>
<dbReference type="Proteomes" id="UP000683429">
    <property type="component" value="Chromosome"/>
</dbReference>
<dbReference type="RefSeq" id="WP_036595730.1">
    <property type="nucleotide sequence ID" value="NZ_CP076607.1"/>
</dbReference>
<feature type="region of interest" description="Disordered" evidence="1">
    <location>
        <begin position="256"/>
        <end position="276"/>
    </location>
</feature>
<keyword evidence="2" id="KW-0472">Membrane</keyword>
<reference evidence="3 4" key="1">
    <citation type="submission" date="2021-06" db="EMBL/GenBank/DDBJ databases">
        <title>Whole genome sequence of Paenibacillus sophorae DSM23020 for comparative genomics.</title>
        <authorList>
            <person name="Kim M.-J."/>
            <person name="Lee G."/>
            <person name="Shin J.-H."/>
        </authorList>
    </citation>
    <scope>NUCLEOTIDE SEQUENCE [LARGE SCALE GENOMIC DNA]</scope>
    <source>
        <strain evidence="3 4">DSM 23020</strain>
    </source>
</reference>
<evidence type="ECO:0000313" key="4">
    <source>
        <dbReference type="Proteomes" id="UP000683429"/>
    </source>
</evidence>
<name>A0ABX8HKW1_9BACL</name>
<dbReference type="EMBL" id="CP076607">
    <property type="protein sequence ID" value="QWU17375.1"/>
    <property type="molecule type" value="Genomic_DNA"/>
</dbReference>